<dbReference type="EMBL" id="GIIL01001116">
    <property type="protein sequence ID" value="NOV44842.1"/>
    <property type="molecule type" value="Transcribed_RNA"/>
</dbReference>
<keyword evidence="8" id="KW-0999">Mitochondrion inner membrane</keyword>
<keyword evidence="8" id="KW-0653">Protein transport</keyword>
<keyword evidence="3 8" id="KW-0812">Transmembrane</keyword>
<evidence type="ECO:0000256" key="1">
    <source>
        <dbReference type="ARBA" id="ARBA00004304"/>
    </source>
</evidence>
<evidence type="ECO:0000313" key="9">
    <source>
        <dbReference type="EMBL" id="NOV44842.1"/>
    </source>
</evidence>
<comment type="similarity">
    <text evidence="2 8">Belongs to the TIM21 family.</text>
</comment>
<reference evidence="9" key="1">
    <citation type="submission" date="2020-03" db="EMBL/GenBank/DDBJ databases">
        <title>Transcriptomic Profiling of the Digestive Tract of the Rat Flea, Xenopsylla cheopis, Following Blood Feeding and Infection with Yersinia pestis.</title>
        <authorList>
            <person name="Bland D.M."/>
            <person name="Martens C.A."/>
            <person name="Virtaneva K."/>
            <person name="Kanakabandi K."/>
            <person name="Long D."/>
            <person name="Rosenke R."/>
            <person name="Saturday G.A."/>
            <person name="Hoyt F.H."/>
            <person name="Bruno D.P."/>
            <person name="Ribeiro J.M.C."/>
            <person name="Hinnebusch J."/>
        </authorList>
    </citation>
    <scope>NUCLEOTIDE SEQUENCE</scope>
</reference>
<organism evidence="9">
    <name type="scientific">Xenopsylla cheopis</name>
    <name type="common">Oriental rat flea</name>
    <name type="synonym">Pulex cheopis</name>
    <dbReference type="NCBI Taxonomy" id="163159"/>
    <lineage>
        <taxon>Eukaryota</taxon>
        <taxon>Metazoa</taxon>
        <taxon>Ecdysozoa</taxon>
        <taxon>Arthropoda</taxon>
        <taxon>Hexapoda</taxon>
        <taxon>Insecta</taxon>
        <taxon>Pterygota</taxon>
        <taxon>Neoptera</taxon>
        <taxon>Endopterygota</taxon>
        <taxon>Siphonaptera</taxon>
        <taxon>Pulicidae</taxon>
        <taxon>Xenopsyllinae</taxon>
        <taxon>Xenopsylla</taxon>
    </lineage>
</organism>
<keyword evidence="5 8" id="KW-1133">Transmembrane helix</keyword>
<dbReference type="PANTHER" id="PTHR13032:SF6">
    <property type="entry name" value="MITOCHONDRIAL IMPORT INNER MEMBRANE TRANSLOCASE SUBUNIT TIM21"/>
    <property type="match status" value="1"/>
</dbReference>
<dbReference type="Gene3D" id="3.10.450.320">
    <property type="entry name" value="Mitochondrial import inner membrane translocase subunit Tim21"/>
    <property type="match status" value="1"/>
</dbReference>
<dbReference type="Pfam" id="PF08294">
    <property type="entry name" value="TIM21"/>
    <property type="match status" value="1"/>
</dbReference>
<comment type="subcellular location">
    <subcellularLocation>
        <location evidence="8">Mitochondrion inner membrane</location>
        <topology evidence="8">Single-pass membrane protein</topology>
    </subcellularLocation>
    <subcellularLocation>
        <location evidence="1">Mitochondrion membrane</location>
        <topology evidence="1">Single-pass membrane protein</topology>
    </subcellularLocation>
</comment>
<evidence type="ECO:0000256" key="6">
    <source>
        <dbReference type="ARBA" id="ARBA00023128"/>
    </source>
</evidence>
<evidence type="ECO:0000256" key="4">
    <source>
        <dbReference type="ARBA" id="ARBA00022946"/>
    </source>
</evidence>
<dbReference type="AlphaFoldDB" id="A0A6M2DF55"/>
<feature type="transmembrane region" description="Helical" evidence="8">
    <location>
        <begin position="75"/>
        <end position="96"/>
    </location>
</feature>
<dbReference type="GO" id="GO:0030150">
    <property type="term" value="P:protein import into mitochondrial matrix"/>
    <property type="evidence" value="ECO:0007669"/>
    <property type="project" value="UniProtKB-UniRule"/>
</dbReference>
<dbReference type="GO" id="GO:0005744">
    <property type="term" value="C:TIM23 mitochondrial import inner membrane translocase complex"/>
    <property type="evidence" value="ECO:0007669"/>
    <property type="project" value="UniProtKB-UniRule"/>
</dbReference>
<protein>
    <recommendedName>
        <fullName evidence="8">Mitochondrial import inner membrane translocase subunit Tim21</fullName>
    </recommendedName>
</protein>
<keyword evidence="6 8" id="KW-0496">Mitochondrion</keyword>
<sequence>MFITKLLPCPNARILHNTKTKTLLNGLLLNTYLAKSYCSNPKNDKGTLAKASRQTEVNTEVRPLGERLKENTKTASYMGVIVLGAGVTGLMFYTIFRELFSSKSPNGVYSAALDKCIKDYRIEDSLGAPIKAYGEETRRGRRGHVAHTTYIKDGVPHMQMMFHLQGIRNRAQVRLEVKENESGNWEYRYLFAQLEDYPKTTIILEDNRHQKQNSATALGLS</sequence>
<accession>A0A6M2DF55</accession>
<evidence type="ECO:0000256" key="5">
    <source>
        <dbReference type="ARBA" id="ARBA00022989"/>
    </source>
</evidence>
<evidence type="ECO:0000256" key="7">
    <source>
        <dbReference type="ARBA" id="ARBA00023136"/>
    </source>
</evidence>
<dbReference type="InterPro" id="IPR013261">
    <property type="entry name" value="Tim21"/>
</dbReference>
<proteinExistence type="inferred from homology"/>
<dbReference type="PANTHER" id="PTHR13032">
    <property type="entry name" value="MITOCHONDRIAL IMPORT INNER MEMBRANE TRANSLOCASE SUBUNIT TIM21"/>
    <property type="match status" value="1"/>
</dbReference>
<comment type="function">
    <text evidence="8">Essential component of the TIM23 complex, a complex that mediates the translocation of transit peptide-containing proteins across the mitochondrial inner membrane.</text>
</comment>
<keyword evidence="4" id="KW-0809">Transit peptide</keyword>
<evidence type="ECO:0000256" key="8">
    <source>
        <dbReference type="RuleBase" id="RU367142"/>
    </source>
</evidence>
<dbReference type="InterPro" id="IPR038552">
    <property type="entry name" value="Tim21_IMS_sf"/>
</dbReference>
<evidence type="ECO:0000256" key="3">
    <source>
        <dbReference type="ARBA" id="ARBA00022692"/>
    </source>
</evidence>
<keyword evidence="8" id="KW-0811">Translocation</keyword>
<name>A0A6M2DF55_XENCH</name>
<keyword evidence="7 8" id="KW-0472">Membrane</keyword>
<comment type="subunit">
    <text evidence="8">Component of the TIM23 complex.</text>
</comment>
<evidence type="ECO:0000256" key="2">
    <source>
        <dbReference type="ARBA" id="ARBA00010867"/>
    </source>
</evidence>
<keyword evidence="8" id="KW-0813">Transport</keyword>